<keyword evidence="3 7" id="KW-1134">Transmembrane beta strand</keyword>
<keyword evidence="8" id="KW-0732">Signal</keyword>
<dbReference type="eggNOG" id="COG1629">
    <property type="taxonomic scope" value="Bacteria"/>
</dbReference>
<protein>
    <submittedName>
        <fullName evidence="10">TonB-dependent receptor</fullName>
    </submittedName>
</protein>
<dbReference type="NCBIfam" id="TIGR04057">
    <property type="entry name" value="SusC_RagA_signa"/>
    <property type="match status" value="1"/>
</dbReference>
<sequence>MRKGYLTTILCLFLLAIGAMAGANAQTLEGRVLLLPGNEAAVGATVVLKGSAKGTVADMEGKFVLALPPGGHVLVFSSIGYVAQEVPVNVPFEGSSPLVVRLAPDEVQLGAVEVLSTGFQEIPRERATGSFVQVDRKMVNRRVSSNLLERLEDVTPSLIFNRDRPDQANNISIRGTATIFSDTRPLVVIDNFPYDGPLENINPNDVESVTVLRDAAAASIWGARAGNGVIVITTKRGISSKAPRINFVSNTTLVEERDLFYDQNMSIPAFIEAETFLFNRGQFRSRETNNARPILSPVVETLIQQRNGTISAEEAQRRIEAYGRGDLRRDLAEYYFRPEFKQQYSLGIRGGGEVHTYSVSAGLDANREGVVENDNSRLTLGVQNGFRLAKDRLELNSGIYFVRSGRSSGATAPSSFYPYEMLAAEDGTHLPLVFGYNSRFVATAEPRGLLNWNFVPLDELGLNSFTASENDIRVNTSVAYKIAPSLRAEILHQYWANGRQTENISARESYFARDLVNLFSVINPDASVTRNIPVGAVRDFSSGFSSANYLRGQVHYNGELGPRSQLVGLFGLEAKDLRTDGSLSRLYGYDPAFGTSLPVDQVTRFRRLHNNSLANIPRPDRVTGTVSRFVSWYANAAYTLDRKYTLSASVRQDGSNIFGVNSNQRLVPLWSTGFSWTPSEEGFYGWNGMPFLRFKATFGYNGNVNSSLSAFPTAFFRQGSMISNLRYLALANPGNPDLRWERIGILNLGFDFESKNSVIGGNVEFFAKNGSDLIGTVPFAPSSGVFDFTGNFADTRTLGLDLALNAKVLDRKLGWNTALMFTYNDEKVTDYKGSFFITQFLDYGASGPGIAPSPLEGYPLFSVFSLPYAGLDPATGNPVGFLDGEPSTDYNAIIANAKPSDLIFEGSGRPTVFGALRNDFRMGRFSLSANISYRLGYVFRRPTVNYTNLLNGFTTHRDYERRWRNPGDELLTDVPSLPLANNANRETLYRSSPVLVEPGDHIRLQDIRLSYSLGSGQGKVFRNAEFFLYANNIGILWKATDLDLDPDFRTVRPPLGLSLGIHLDL</sequence>
<dbReference type="Gene3D" id="2.170.130.10">
    <property type="entry name" value="TonB-dependent receptor, plug domain"/>
    <property type="match status" value="1"/>
</dbReference>
<dbReference type="RefSeq" id="WP_008625261.1">
    <property type="nucleotide sequence ID" value="NZ_AMZY02000007.1"/>
</dbReference>
<name>M7XHL7_9BACT</name>
<feature type="signal peptide" evidence="8">
    <location>
        <begin position="1"/>
        <end position="21"/>
    </location>
</feature>
<dbReference type="OrthoDB" id="9768177at2"/>
<evidence type="ECO:0000256" key="1">
    <source>
        <dbReference type="ARBA" id="ARBA00004571"/>
    </source>
</evidence>
<keyword evidence="5 7" id="KW-0472">Membrane</keyword>
<dbReference type="InParanoid" id="M7XHL7"/>
<evidence type="ECO:0000256" key="3">
    <source>
        <dbReference type="ARBA" id="ARBA00022452"/>
    </source>
</evidence>
<dbReference type="Gene3D" id="2.40.170.20">
    <property type="entry name" value="TonB-dependent receptor, beta-barrel domain"/>
    <property type="match status" value="1"/>
</dbReference>
<keyword evidence="6 7" id="KW-0998">Cell outer membrane</keyword>
<gene>
    <name evidence="10" type="ORF">C943_03864</name>
</gene>
<proteinExistence type="inferred from homology"/>
<comment type="similarity">
    <text evidence="7">Belongs to the TonB-dependent receptor family.</text>
</comment>
<evidence type="ECO:0000313" key="10">
    <source>
        <dbReference type="EMBL" id="EMS34048.1"/>
    </source>
</evidence>
<keyword evidence="11" id="KW-1185">Reference proteome</keyword>
<reference evidence="10" key="1">
    <citation type="submission" date="2013-01" db="EMBL/GenBank/DDBJ databases">
        <title>Genome assembly of Mariniradius saccharolyticus AK6.</title>
        <authorList>
            <person name="Vaidya B."/>
            <person name="Khatri I."/>
            <person name="Tanuku N.R.S."/>
            <person name="Subramanian S."/>
            <person name="Pinnaka A."/>
        </authorList>
    </citation>
    <scope>NUCLEOTIDE SEQUENCE [LARGE SCALE GENOMIC DNA]</scope>
    <source>
        <strain evidence="10">AK6</strain>
    </source>
</reference>
<dbReference type="InterPro" id="IPR036942">
    <property type="entry name" value="Beta-barrel_TonB_sf"/>
</dbReference>
<evidence type="ECO:0000256" key="2">
    <source>
        <dbReference type="ARBA" id="ARBA00022448"/>
    </source>
</evidence>
<dbReference type="InterPro" id="IPR012910">
    <property type="entry name" value="Plug_dom"/>
</dbReference>
<dbReference type="InterPro" id="IPR023996">
    <property type="entry name" value="TonB-dep_OMP_SusC/RagA"/>
</dbReference>
<keyword evidence="4 7" id="KW-0812">Transmembrane</keyword>
<evidence type="ECO:0000256" key="6">
    <source>
        <dbReference type="ARBA" id="ARBA00023237"/>
    </source>
</evidence>
<comment type="subcellular location">
    <subcellularLocation>
        <location evidence="1 7">Cell outer membrane</location>
        <topology evidence="1 7">Multi-pass membrane protein</topology>
    </subcellularLocation>
</comment>
<keyword evidence="2 7" id="KW-0813">Transport</keyword>
<dbReference type="PROSITE" id="PS52016">
    <property type="entry name" value="TONB_DEPENDENT_REC_3"/>
    <property type="match status" value="1"/>
</dbReference>
<feature type="domain" description="TonB-dependent receptor plug" evidence="9">
    <location>
        <begin position="126"/>
        <end position="229"/>
    </location>
</feature>
<accession>M7XHL7</accession>
<dbReference type="SUPFAM" id="SSF56935">
    <property type="entry name" value="Porins"/>
    <property type="match status" value="1"/>
</dbReference>
<evidence type="ECO:0000259" key="9">
    <source>
        <dbReference type="Pfam" id="PF07715"/>
    </source>
</evidence>
<dbReference type="Pfam" id="PF07715">
    <property type="entry name" value="Plug"/>
    <property type="match status" value="1"/>
</dbReference>
<evidence type="ECO:0000313" key="11">
    <source>
        <dbReference type="Proteomes" id="UP000010953"/>
    </source>
</evidence>
<evidence type="ECO:0000256" key="5">
    <source>
        <dbReference type="ARBA" id="ARBA00023136"/>
    </source>
</evidence>
<evidence type="ECO:0000256" key="8">
    <source>
        <dbReference type="SAM" id="SignalP"/>
    </source>
</evidence>
<dbReference type="InterPro" id="IPR039426">
    <property type="entry name" value="TonB-dep_rcpt-like"/>
</dbReference>
<dbReference type="EMBL" id="AMZY02000007">
    <property type="protein sequence ID" value="EMS34048.1"/>
    <property type="molecule type" value="Genomic_DNA"/>
</dbReference>
<dbReference type="Gene3D" id="2.60.40.1120">
    <property type="entry name" value="Carboxypeptidase-like, regulatory domain"/>
    <property type="match status" value="1"/>
</dbReference>
<feature type="chain" id="PRO_5004087907" evidence="8">
    <location>
        <begin position="22"/>
        <end position="1065"/>
    </location>
</feature>
<dbReference type="InterPro" id="IPR023997">
    <property type="entry name" value="TonB-dep_OMP_SusC/RagA_CS"/>
</dbReference>
<dbReference type="SUPFAM" id="SSF49464">
    <property type="entry name" value="Carboxypeptidase regulatory domain-like"/>
    <property type="match status" value="1"/>
</dbReference>
<evidence type="ECO:0000256" key="4">
    <source>
        <dbReference type="ARBA" id="ARBA00022692"/>
    </source>
</evidence>
<dbReference type="NCBIfam" id="TIGR04056">
    <property type="entry name" value="OMP_RagA_SusC"/>
    <property type="match status" value="1"/>
</dbReference>
<comment type="caution">
    <text evidence="10">The sequence shown here is derived from an EMBL/GenBank/DDBJ whole genome shotgun (WGS) entry which is preliminary data.</text>
</comment>
<dbReference type="STRING" id="1239962.C943_03864"/>
<evidence type="ECO:0000256" key="7">
    <source>
        <dbReference type="PROSITE-ProRule" id="PRU01360"/>
    </source>
</evidence>
<dbReference type="GO" id="GO:0009279">
    <property type="term" value="C:cell outer membrane"/>
    <property type="evidence" value="ECO:0007669"/>
    <property type="project" value="UniProtKB-SubCell"/>
</dbReference>
<dbReference type="Pfam" id="PF13715">
    <property type="entry name" value="CarbopepD_reg_2"/>
    <property type="match status" value="1"/>
</dbReference>
<dbReference type="AlphaFoldDB" id="M7XHL7"/>
<dbReference type="InterPro" id="IPR037066">
    <property type="entry name" value="Plug_dom_sf"/>
</dbReference>
<keyword evidence="10" id="KW-0675">Receptor</keyword>
<organism evidence="10 11">
    <name type="scientific">Mariniradius saccharolyticus AK6</name>
    <dbReference type="NCBI Taxonomy" id="1239962"/>
    <lineage>
        <taxon>Bacteria</taxon>
        <taxon>Pseudomonadati</taxon>
        <taxon>Bacteroidota</taxon>
        <taxon>Cytophagia</taxon>
        <taxon>Cytophagales</taxon>
        <taxon>Cyclobacteriaceae</taxon>
        <taxon>Mariniradius</taxon>
    </lineage>
</organism>
<dbReference type="InterPro" id="IPR008969">
    <property type="entry name" value="CarboxyPept-like_regulatory"/>
</dbReference>
<dbReference type="Proteomes" id="UP000010953">
    <property type="component" value="Unassembled WGS sequence"/>
</dbReference>